<feature type="region of interest" description="Disordered" evidence="1">
    <location>
        <begin position="212"/>
        <end position="295"/>
    </location>
</feature>
<gene>
    <name evidence="2" type="ORF">EJ02DRAFT_486470</name>
</gene>
<sequence length="318" mass="34783">MELVPYKSETMSARLQILLETAHEANKINTNRVSLEDFLARLQQEAVVSNEAQLKQIQASLRHAPVHQASPTAIAATSNSQASQTEAATQSLWTLLPQARNQAYERGFNAGQVSGRCQGFEHGSIFAKAEGIAAGLQHGRANGLKEWQEAELQRGLKIWRHTGYDEGVAEGMKRGKLEVKEKLRDAAVKLKAKDEDTPKKIMVRVPAASPVLEKEEKTPKKIGLKLPPSRTNTSKEKKAKETETCLDLDAAKKESATPTSVSAAPKKEESKQPSAIPVSKEENATPVAASPIPKKEDVKVKILAKDPFQSLVSLARMR</sequence>
<keyword evidence="3" id="KW-1185">Reference proteome</keyword>
<dbReference type="Proteomes" id="UP000800038">
    <property type="component" value="Unassembled WGS sequence"/>
</dbReference>
<dbReference type="OrthoDB" id="48036at2759"/>
<evidence type="ECO:0000313" key="3">
    <source>
        <dbReference type="Proteomes" id="UP000800038"/>
    </source>
</evidence>
<dbReference type="AlphaFoldDB" id="A0A6A5SCP7"/>
<feature type="compositionally biased region" description="Basic and acidic residues" evidence="1">
    <location>
        <begin position="233"/>
        <end position="255"/>
    </location>
</feature>
<evidence type="ECO:0000256" key="1">
    <source>
        <dbReference type="SAM" id="MobiDB-lite"/>
    </source>
</evidence>
<reference evidence="2" key="1">
    <citation type="journal article" date="2020" name="Stud. Mycol.">
        <title>101 Dothideomycetes genomes: a test case for predicting lifestyles and emergence of pathogens.</title>
        <authorList>
            <person name="Haridas S."/>
            <person name="Albert R."/>
            <person name="Binder M."/>
            <person name="Bloem J."/>
            <person name="Labutti K."/>
            <person name="Salamov A."/>
            <person name="Andreopoulos B."/>
            <person name="Baker S."/>
            <person name="Barry K."/>
            <person name="Bills G."/>
            <person name="Bluhm B."/>
            <person name="Cannon C."/>
            <person name="Castanera R."/>
            <person name="Culley D."/>
            <person name="Daum C."/>
            <person name="Ezra D."/>
            <person name="Gonzalez J."/>
            <person name="Henrissat B."/>
            <person name="Kuo A."/>
            <person name="Liang C."/>
            <person name="Lipzen A."/>
            <person name="Lutzoni F."/>
            <person name="Magnuson J."/>
            <person name="Mondo S."/>
            <person name="Nolan M."/>
            <person name="Ohm R."/>
            <person name="Pangilinan J."/>
            <person name="Park H.-J."/>
            <person name="Ramirez L."/>
            <person name="Alfaro M."/>
            <person name="Sun H."/>
            <person name="Tritt A."/>
            <person name="Yoshinaga Y."/>
            <person name="Zwiers L.-H."/>
            <person name="Turgeon B."/>
            <person name="Goodwin S."/>
            <person name="Spatafora J."/>
            <person name="Crous P."/>
            <person name="Grigoriev I."/>
        </authorList>
    </citation>
    <scope>NUCLEOTIDE SEQUENCE</scope>
    <source>
        <strain evidence="2">CBS 161.51</strain>
    </source>
</reference>
<proteinExistence type="predicted"/>
<protein>
    <recommendedName>
        <fullName evidence="4">Essential protein Yae1 N-terminal domain-containing protein</fullName>
    </recommendedName>
</protein>
<accession>A0A6A5SCP7</accession>
<organism evidence="2 3">
    <name type="scientific">Clathrospora elynae</name>
    <dbReference type="NCBI Taxonomy" id="706981"/>
    <lineage>
        <taxon>Eukaryota</taxon>
        <taxon>Fungi</taxon>
        <taxon>Dikarya</taxon>
        <taxon>Ascomycota</taxon>
        <taxon>Pezizomycotina</taxon>
        <taxon>Dothideomycetes</taxon>
        <taxon>Pleosporomycetidae</taxon>
        <taxon>Pleosporales</taxon>
        <taxon>Diademaceae</taxon>
        <taxon>Clathrospora</taxon>
    </lineage>
</organism>
<evidence type="ECO:0008006" key="4">
    <source>
        <dbReference type="Google" id="ProtNLM"/>
    </source>
</evidence>
<evidence type="ECO:0000313" key="2">
    <source>
        <dbReference type="EMBL" id="KAF1935207.1"/>
    </source>
</evidence>
<name>A0A6A5SCP7_9PLEO</name>
<dbReference type="EMBL" id="ML976299">
    <property type="protein sequence ID" value="KAF1935207.1"/>
    <property type="molecule type" value="Genomic_DNA"/>
</dbReference>